<dbReference type="PANTHER" id="PTHR14374">
    <property type="entry name" value="FOIE GRAS"/>
    <property type="match status" value="1"/>
</dbReference>
<gene>
    <name evidence="4" type="ORF">PT974_03411</name>
</gene>
<dbReference type="EMBL" id="JAVFKD010000004">
    <property type="protein sequence ID" value="KAK5995019.1"/>
    <property type="molecule type" value="Genomic_DNA"/>
</dbReference>
<dbReference type="InterPro" id="IPR021773">
    <property type="entry name" value="TPC11"/>
</dbReference>
<evidence type="ECO:0000259" key="2">
    <source>
        <dbReference type="Pfam" id="PF07919"/>
    </source>
</evidence>
<accession>A0ABR0SS80</accession>
<feature type="region of interest" description="Disordered" evidence="1">
    <location>
        <begin position="264"/>
        <end position="284"/>
    </location>
</feature>
<evidence type="ECO:0000313" key="5">
    <source>
        <dbReference type="Proteomes" id="UP001338125"/>
    </source>
</evidence>
<feature type="compositionally biased region" description="Gly residues" evidence="1">
    <location>
        <begin position="1189"/>
        <end position="1199"/>
    </location>
</feature>
<feature type="domain" description="Gryzun putative trafficking through Golgi" evidence="2">
    <location>
        <begin position="598"/>
        <end position="1178"/>
    </location>
</feature>
<dbReference type="PANTHER" id="PTHR14374:SF0">
    <property type="entry name" value="TRAFFICKING PROTEIN PARTICLE COMPLEX SUBUNIT 11"/>
    <property type="match status" value="1"/>
</dbReference>
<dbReference type="Pfam" id="PF07919">
    <property type="entry name" value="Gryzun"/>
    <property type="match status" value="1"/>
</dbReference>
<feature type="compositionally biased region" description="Basic and acidic residues" evidence="1">
    <location>
        <begin position="697"/>
        <end position="708"/>
    </location>
</feature>
<keyword evidence="5" id="KW-1185">Reference proteome</keyword>
<evidence type="ECO:0008006" key="6">
    <source>
        <dbReference type="Google" id="ProtNLM"/>
    </source>
</evidence>
<feature type="compositionally biased region" description="Acidic residues" evidence="1">
    <location>
        <begin position="686"/>
        <end position="696"/>
    </location>
</feature>
<evidence type="ECO:0000313" key="4">
    <source>
        <dbReference type="EMBL" id="KAK5995019.1"/>
    </source>
</evidence>
<sequence length="1207" mass="134628">MDGYPLGSLDHNVPLIFVSGISAQSEPTLPVELREQGILIRSDLPCLESREANFLGTYFEEADAKGLSWTAISREEQYRLRIKTIGRSILLPSRRAPLPESFEPLTSAPILHSPFSPLSPASGLYPDGLIDARWVKKHQELIPSVIACFYPLTSDPTTTTLHDNRLKTDINNIKSGLARSGYKTRLAIVILGDEDSSSANVADTIAERLENIRKGTGLDPKSIFYIPPQETPTDFQRVVDNILSALYTIALEYYRDLGRHARKKRSRGIAPPPTIPPTSGTSQTLSVPDWNFRYDFKSAVFAEFRHEIDVAIRSFEQAYDILLSQDVFELLPSWSPRWNEARLLADIISIRCLRLHLWMGQSSMAVRRWQAHRERVTYIVENQGRGTQNYGWQAWEARWAMVMANLIEMVEIPGLAPSTSAIYLPPEKPVLGERLKPWELLHHTGYWYRIAAGHLARRREFARRMPEEDRGAPDASPASQVASKAYMTQFQARKQHRIAAEIAVDCAKEMASQESWNEVVAMLRPIWEDSSFRSEWWIDISEDVLWLMRRAAASSGRGDLVVAIDWELMDRRYTLRPKWHYDLEKSLEGVKLEAKPSVSISDDNVPSFVSATFVFRSKEGRAGETCLAQLSLKSDALKGAAPVVLSSIEVRFTGSLKPILIEHDSENTAASSSNDITTVSTVSMTEDFEESEDNEEEKTTQVRGKGDLTLKPGQRRVFELDIPLRESGDAQASSVLLSYKSETFDLNYSLKFRVTDKTTGWFIQGLAKPRLPRPDGHALHILPRPPKVKLRLDQPLSQYYANEPIELRIKLVNEEDGSANVKLDVNIIAKSIPPYQVEIGDQKKTAEAGEEESRISGLALGVIERSASQDLVVRIDPAPAPTAYEVQVRALYHLESDAATPIVQLLPIDLNIVNAFEANYDLLPRLHPDPWPSLFDSEGLDAADETNKSVRGLAQQWCLACHYASFAGEDLDVLGMDMTVTPTGSNVRCSVVSRPEISETGIVVSPKTMQEAQFDLVVQKFSLDDRHPVSIDLAFIIRWRRRGKAEEGGLNTTTMSVGQYGVLGSEPRVMASVLHSPPEGAGLVQLDLTIENPSSHFLTFGLTMEPSDAFAFSGAKQTTMNLLPMSRRTRTYRLLPLVRGVYVRPGLVVRDKYFQKVLRIIPTEGMKIDKDGLLLWVPSNEAASEKGEGSGSGSGGSGSGSSEEESE</sequence>
<feature type="region of interest" description="Disordered" evidence="1">
    <location>
        <begin position="684"/>
        <end position="708"/>
    </location>
</feature>
<reference evidence="4 5" key="1">
    <citation type="submission" date="2024-01" db="EMBL/GenBank/DDBJ databases">
        <title>Complete genome of Cladobotryum mycophilum ATHUM6906.</title>
        <authorList>
            <person name="Christinaki A.C."/>
            <person name="Myridakis A.I."/>
            <person name="Kouvelis V.N."/>
        </authorList>
    </citation>
    <scope>NUCLEOTIDE SEQUENCE [LARGE SCALE GENOMIC DNA]</scope>
    <source>
        <strain evidence="4 5">ATHUM6906</strain>
    </source>
</reference>
<dbReference type="Proteomes" id="UP001338125">
    <property type="component" value="Unassembled WGS sequence"/>
</dbReference>
<evidence type="ECO:0000256" key="1">
    <source>
        <dbReference type="SAM" id="MobiDB-lite"/>
    </source>
</evidence>
<evidence type="ECO:0000259" key="3">
    <source>
        <dbReference type="Pfam" id="PF11817"/>
    </source>
</evidence>
<feature type="region of interest" description="Disordered" evidence="1">
    <location>
        <begin position="1182"/>
        <end position="1207"/>
    </location>
</feature>
<comment type="caution">
    <text evidence="4">The sequence shown here is derived from an EMBL/GenBank/DDBJ whole genome shotgun (WGS) entry which is preliminary data.</text>
</comment>
<feature type="domain" description="Trafficking protein particle complex subunit 11" evidence="3">
    <location>
        <begin position="337"/>
        <end position="488"/>
    </location>
</feature>
<protein>
    <recommendedName>
        <fullName evidence="6">Trafficking protein particle complex subunit 11</fullName>
    </recommendedName>
</protein>
<dbReference type="InterPro" id="IPR012880">
    <property type="entry name" value="Gryzun"/>
</dbReference>
<proteinExistence type="predicted"/>
<organism evidence="4 5">
    <name type="scientific">Cladobotryum mycophilum</name>
    <dbReference type="NCBI Taxonomy" id="491253"/>
    <lineage>
        <taxon>Eukaryota</taxon>
        <taxon>Fungi</taxon>
        <taxon>Dikarya</taxon>
        <taxon>Ascomycota</taxon>
        <taxon>Pezizomycotina</taxon>
        <taxon>Sordariomycetes</taxon>
        <taxon>Hypocreomycetidae</taxon>
        <taxon>Hypocreales</taxon>
        <taxon>Hypocreaceae</taxon>
        <taxon>Cladobotryum</taxon>
    </lineage>
</organism>
<dbReference type="Pfam" id="PF11817">
    <property type="entry name" value="Foie-gras_1"/>
    <property type="match status" value="1"/>
</dbReference>
<name>A0ABR0SS80_9HYPO</name>